<evidence type="ECO:0000256" key="18">
    <source>
        <dbReference type="ARBA" id="ARBA00047848"/>
    </source>
</evidence>
<dbReference type="Pfam" id="PF01842">
    <property type="entry name" value="ACT"/>
    <property type="match status" value="1"/>
</dbReference>
<evidence type="ECO:0000259" key="20">
    <source>
        <dbReference type="PROSITE" id="PS51168"/>
    </source>
</evidence>
<dbReference type="InterPro" id="IPR036979">
    <property type="entry name" value="CM_dom_sf"/>
</dbReference>
<comment type="caution">
    <text evidence="23">The sequence shown here is derived from an EMBL/GenBank/DDBJ whole genome shotgun (WGS) entry which is preliminary data.</text>
</comment>
<keyword evidence="9" id="KW-0963">Cytoplasm</keyword>
<keyword evidence="11" id="KW-0057">Aromatic amino acid biosynthesis</keyword>
<evidence type="ECO:0000256" key="17">
    <source>
        <dbReference type="ARBA" id="ARBA00031520"/>
    </source>
</evidence>
<evidence type="ECO:0000256" key="11">
    <source>
        <dbReference type="ARBA" id="ARBA00023141"/>
    </source>
</evidence>
<keyword evidence="13" id="KW-0413">Isomerase</keyword>
<dbReference type="Gene3D" id="3.40.190.10">
    <property type="entry name" value="Periplasmic binding protein-like II"/>
    <property type="match status" value="2"/>
</dbReference>
<comment type="function">
    <text evidence="2">Catalyzes the Claisen rearrangement of chorismate to prephenate and the decarboxylation/dehydration of prephenate to phenylpyruvate.</text>
</comment>
<proteinExistence type="predicted"/>
<evidence type="ECO:0000259" key="22">
    <source>
        <dbReference type="PROSITE" id="PS51671"/>
    </source>
</evidence>
<keyword evidence="15" id="KW-0511">Multifunctional enzyme</keyword>
<dbReference type="InterPro" id="IPR002701">
    <property type="entry name" value="CM_II_prokaryot"/>
</dbReference>
<name>A0ABT6JSJ2_9GAMM</name>
<evidence type="ECO:0000256" key="10">
    <source>
        <dbReference type="ARBA" id="ARBA00022605"/>
    </source>
</evidence>
<evidence type="ECO:0000256" key="1">
    <source>
        <dbReference type="ARBA" id="ARBA00000824"/>
    </source>
</evidence>
<dbReference type="Gene3D" id="1.20.59.10">
    <property type="entry name" value="Chorismate mutase"/>
    <property type="match status" value="1"/>
</dbReference>
<comment type="pathway">
    <text evidence="5">Metabolic intermediate biosynthesis; prephenate biosynthesis; prephenate from chorismate: step 1/1.</text>
</comment>
<comment type="catalytic activity">
    <reaction evidence="1">
        <text>chorismate = prephenate</text>
        <dbReference type="Rhea" id="RHEA:13897"/>
        <dbReference type="ChEBI" id="CHEBI:29748"/>
        <dbReference type="ChEBI" id="CHEBI:29934"/>
        <dbReference type="EC" id="5.4.99.5"/>
    </reaction>
</comment>
<feature type="domain" description="Chorismate mutase" evidence="20">
    <location>
        <begin position="74"/>
        <end position="166"/>
    </location>
</feature>
<dbReference type="InterPro" id="IPR045865">
    <property type="entry name" value="ACT-like_dom_sf"/>
</dbReference>
<feature type="compositionally biased region" description="Low complexity" evidence="19">
    <location>
        <begin position="51"/>
        <end position="65"/>
    </location>
</feature>
<dbReference type="EC" id="4.2.1.51" evidence="7"/>
<dbReference type="InterPro" id="IPR001086">
    <property type="entry name" value="Preph_deHydtase"/>
</dbReference>
<feature type="domain" description="ACT" evidence="22">
    <location>
        <begin position="353"/>
        <end position="430"/>
    </location>
</feature>
<evidence type="ECO:0000256" key="9">
    <source>
        <dbReference type="ARBA" id="ARBA00022490"/>
    </source>
</evidence>
<gene>
    <name evidence="23" type="primary">pheA</name>
    <name evidence="23" type="ORF">QFW81_06960</name>
</gene>
<accession>A0ABT6JSJ2</accession>
<dbReference type="GO" id="GO:0004664">
    <property type="term" value="F:prephenate dehydratase activity"/>
    <property type="evidence" value="ECO:0007669"/>
    <property type="project" value="UniProtKB-EC"/>
</dbReference>
<feature type="compositionally biased region" description="Low complexity" evidence="19">
    <location>
        <begin position="29"/>
        <end position="44"/>
    </location>
</feature>
<dbReference type="InterPro" id="IPR036263">
    <property type="entry name" value="Chorismate_II_sf"/>
</dbReference>
<keyword evidence="14 23" id="KW-0456">Lyase</keyword>
<evidence type="ECO:0000256" key="8">
    <source>
        <dbReference type="ARBA" id="ARBA00014401"/>
    </source>
</evidence>
<evidence type="ECO:0000256" key="2">
    <source>
        <dbReference type="ARBA" id="ARBA00002364"/>
    </source>
</evidence>
<dbReference type="SUPFAM" id="SSF53850">
    <property type="entry name" value="Periplasmic binding protein-like II"/>
    <property type="match status" value="1"/>
</dbReference>
<dbReference type="PROSITE" id="PS51671">
    <property type="entry name" value="ACT"/>
    <property type="match status" value="1"/>
</dbReference>
<dbReference type="PANTHER" id="PTHR21022">
    <property type="entry name" value="PREPHENATE DEHYDRATASE P PROTEIN"/>
    <property type="match status" value="1"/>
</dbReference>
<dbReference type="Pfam" id="PF01817">
    <property type="entry name" value="CM_2"/>
    <property type="match status" value="1"/>
</dbReference>
<evidence type="ECO:0000256" key="4">
    <source>
        <dbReference type="ARBA" id="ARBA00004741"/>
    </source>
</evidence>
<dbReference type="Pfam" id="PF00800">
    <property type="entry name" value="PDT"/>
    <property type="match status" value="1"/>
</dbReference>
<evidence type="ECO:0000256" key="12">
    <source>
        <dbReference type="ARBA" id="ARBA00023222"/>
    </source>
</evidence>
<protein>
    <recommendedName>
        <fullName evidence="8">Bifunctional chorismate mutase/prephenate dehydratase</fullName>
        <ecNumber evidence="7">4.2.1.51</ecNumber>
        <ecNumber evidence="6">5.4.99.5</ecNumber>
    </recommendedName>
    <alternativeName>
        <fullName evidence="17">Chorismate mutase-prephenate dehydratase</fullName>
    </alternativeName>
    <alternativeName>
        <fullName evidence="16">p-protein</fullName>
    </alternativeName>
</protein>
<dbReference type="InterPro" id="IPR002912">
    <property type="entry name" value="ACT_dom"/>
</dbReference>
<dbReference type="PROSITE" id="PS00857">
    <property type="entry name" value="PREPHENATE_DEHYDR_1"/>
    <property type="match status" value="1"/>
</dbReference>
<dbReference type="EC" id="5.4.99.5" evidence="6"/>
<dbReference type="Proteomes" id="UP001156873">
    <property type="component" value="Unassembled WGS sequence"/>
</dbReference>
<feature type="region of interest" description="Disordered" evidence="19">
    <location>
        <begin position="1"/>
        <end position="70"/>
    </location>
</feature>
<evidence type="ECO:0000256" key="5">
    <source>
        <dbReference type="ARBA" id="ARBA00004817"/>
    </source>
</evidence>
<feature type="domain" description="Prephenate dehydratase" evidence="21">
    <location>
        <begin position="166"/>
        <end position="341"/>
    </location>
</feature>
<dbReference type="Gene3D" id="3.30.70.260">
    <property type="match status" value="1"/>
</dbReference>
<dbReference type="EMBL" id="JARXRO010000014">
    <property type="protein sequence ID" value="MDH5833663.1"/>
    <property type="molecule type" value="Genomic_DNA"/>
</dbReference>
<dbReference type="PANTHER" id="PTHR21022:SF19">
    <property type="entry name" value="PREPHENATE DEHYDRATASE-RELATED"/>
    <property type="match status" value="1"/>
</dbReference>
<dbReference type="SUPFAM" id="SSF48600">
    <property type="entry name" value="Chorismate mutase II"/>
    <property type="match status" value="1"/>
</dbReference>
<evidence type="ECO:0000259" key="21">
    <source>
        <dbReference type="PROSITE" id="PS51171"/>
    </source>
</evidence>
<evidence type="ECO:0000256" key="16">
    <source>
        <dbReference type="ARBA" id="ARBA00031175"/>
    </source>
</evidence>
<keyword evidence="12" id="KW-0584">Phenylalanine biosynthesis</keyword>
<comment type="catalytic activity">
    <reaction evidence="18">
        <text>prephenate + H(+) = 3-phenylpyruvate + CO2 + H2O</text>
        <dbReference type="Rhea" id="RHEA:21648"/>
        <dbReference type="ChEBI" id="CHEBI:15377"/>
        <dbReference type="ChEBI" id="CHEBI:15378"/>
        <dbReference type="ChEBI" id="CHEBI:16526"/>
        <dbReference type="ChEBI" id="CHEBI:18005"/>
        <dbReference type="ChEBI" id="CHEBI:29934"/>
        <dbReference type="EC" id="4.2.1.51"/>
    </reaction>
</comment>
<comment type="pathway">
    <text evidence="4">Amino-acid biosynthesis; L-phenylalanine biosynthesis; phenylpyruvate from prephenate: step 1/1.</text>
</comment>
<evidence type="ECO:0000256" key="6">
    <source>
        <dbReference type="ARBA" id="ARBA00012404"/>
    </source>
</evidence>
<evidence type="ECO:0000313" key="24">
    <source>
        <dbReference type="Proteomes" id="UP001156873"/>
    </source>
</evidence>
<dbReference type="RefSeq" id="WP_280577948.1">
    <property type="nucleotide sequence ID" value="NZ_JARXRO010000014.1"/>
</dbReference>
<keyword evidence="24" id="KW-1185">Reference proteome</keyword>
<evidence type="ECO:0000256" key="14">
    <source>
        <dbReference type="ARBA" id="ARBA00023239"/>
    </source>
</evidence>
<dbReference type="NCBIfam" id="NF008865">
    <property type="entry name" value="PRK11898.1"/>
    <property type="match status" value="1"/>
</dbReference>
<evidence type="ECO:0000256" key="7">
    <source>
        <dbReference type="ARBA" id="ARBA00013147"/>
    </source>
</evidence>
<dbReference type="InterPro" id="IPR010957">
    <property type="entry name" value="G/b/e-P-prot_chorismate_mutase"/>
</dbReference>
<comment type="subcellular location">
    <subcellularLocation>
        <location evidence="3">Cytoplasm</location>
    </subcellularLocation>
</comment>
<dbReference type="PIRSF" id="PIRSF001500">
    <property type="entry name" value="Chor_mut_pdt_Ppr"/>
    <property type="match status" value="1"/>
</dbReference>
<evidence type="ECO:0000313" key="23">
    <source>
        <dbReference type="EMBL" id="MDH5833663.1"/>
    </source>
</evidence>
<dbReference type="InterPro" id="IPR008242">
    <property type="entry name" value="Chor_mutase/pphenate_deHydtase"/>
</dbReference>
<dbReference type="SUPFAM" id="SSF55021">
    <property type="entry name" value="ACT-like"/>
    <property type="match status" value="1"/>
</dbReference>
<dbReference type="InterPro" id="IPR018528">
    <property type="entry name" value="Preph_deHydtase_CS"/>
</dbReference>
<organism evidence="23 24">
    <name type="scientific">Luteimonas kalidii</name>
    <dbReference type="NCBI Taxonomy" id="3042025"/>
    <lineage>
        <taxon>Bacteria</taxon>
        <taxon>Pseudomonadati</taxon>
        <taxon>Pseudomonadota</taxon>
        <taxon>Gammaproteobacteria</taxon>
        <taxon>Lysobacterales</taxon>
        <taxon>Lysobacteraceae</taxon>
        <taxon>Luteimonas</taxon>
    </lineage>
</organism>
<dbReference type="NCBIfam" id="TIGR01807">
    <property type="entry name" value="CM_P2"/>
    <property type="match status" value="1"/>
</dbReference>
<dbReference type="CDD" id="cd13630">
    <property type="entry name" value="PBP2_PDT_1"/>
    <property type="match status" value="1"/>
</dbReference>
<evidence type="ECO:0000256" key="13">
    <source>
        <dbReference type="ARBA" id="ARBA00023235"/>
    </source>
</evidence>
<dbReference type="PROSITE" id="PS51168">
    <property type="entry name" value="CHORISMATE_MUT_2"/>
    <property type="match status" value="1"/>
</dbReference>
<evidence type="ECO:0000256" key="15">
    <source>
        <dbReference type="ARBA" id="ARBA00023268"/>
    </source>
</evidence>
<sequence length="434" mass="46885">MADKRTPGRTGSTPGNAAKKGRVRTGTQPGIAAAKRPPARGPAKVQASGEASGDAGARQGAADASARSRVEFSKQARPDLASVRAQIDGIDREIQSLIAERALWAHQVGKAKGKLAAAIDYYRPEREAQVLRRVVDRNDGPLTDEVLVRLFREIMSACLAQQEPLKIGYLGPEGTFSQQAVHKHFGHSARGLPLVSIEEVFDEVAAGNADFGVVPVENSGQGTIQSTLDMFLTSPLKICGEVELRVHQYLLSRTGHLEDVERVYSHGMSLAQCKNWLRQNLPDVHKEAVASNAEAVRRAKKSDDAAAIAGENAAHVYGMKVVAGPIEDRTDNTTRFLVVGRASFPPSGNDRTSLMVSIRDQPGALYKILEPLARRAISMNRIESRPAHGALWQYAFFIDVEGHVDESPLKDALAEIDDFAGDVHVLGSYPVAVP</sequence>
<evidence type="ECO:0000256" key="19">
    <source>
        <dbReference type="SAM" id="MobiDB-lite"/>
    </source>
</evidence>
<reference evidence="23 24" key="1">
    <citation type="submission" date="2023-04" db="EMBL/GenBank/DDBJ databases">
        <title>Luteimonas sp. M1R5S59.</title>
        <authorList>
            <person name="Sun J.-Q."/>
        </authorList>
    </citation>
    <scope>NUCLEOTIDE SEQUENCE [LARGE SCALE GENOMIC DNA]</scope>
    <source>
        <strain evidence="23 24">M1R5S59</strain>
    </source>
</reference>
<keyword evidence="10" id="KW-0028">Amino-acid biosynthesis</keyword>
<dbReference type="SMART" id="SM00830">
    <property type="entry name" value="CM_2"/>
    <property type="match status" value="1"/>
</dbReference>
<dbReference type="PROSITE" id="PS51171">
    <property type="entry name" value="PREPHENATE_DEHYDR_3"/>
    <property type="match status" value="1"/>
</dbReference>
<evidence type="ECO:0000256" key="3">
    <source>
        <dbReference type="ARBA" id="ARBA00004496"/>
    </source>
</evidence>
<dbReference type="CDD" id="cd04905">
    <property type="entry name" value="ACT_CM-PDT"/>
    <property type="match status" value="1"/>
</dbReference>